<feature type="domain" description="CHAD" evidence="1">
    <location>
        <begin position="11"/>
        <end position="371"/>
    </location>
</feature>
<dbReference type="PROSITE" id="PS51708">
    <property type="entry name" value="CHAD"/>
    <property type="match status" value="1"/>
</dbReference>
<organism evidence="2 3">
    <name type="scientific">Methanospirillum stamsii</name>
    <dbReference type="NCBI Taxonomy" id="1277351"/>
    <lineage>
        <taxon>Archaea</taxon>
        <taxon>Methanobacteriati</taxon>
        <taxon>Methanobacteriota</taxon>
        <taxon>Stenosarchaea group</taxon>
        <taxon>Methanomicrobia</taxon>
        <taxon>Methanomicrobiales</taxon>
        <taxon>Methanospirillaceae</taxon>
        <taxon>Methanospirillum</taxon>
    </lineage>
</organism>
<dbReference type="AlphaFoldDB" id="A0A2V2N8B7"/>
<dbReference type="Gene3D" id="1.40.20.10">
    <property type="entry name" value="CHAD domain"/>
    <property type="match status" value="2"/>
</dbReference>
<dbReference type="Gene3D" id="3.60.21.10">
    <property type="match status" value="1"/>
</dbReference>
<dbReference type="InterPro" id="IPR007899">
    <property type="entry name" value="CHAD_dom"/>
</dbReference>
<dbReference type="InterPro" id="IPR029052">
    <property type="entry name" value="Metallo-depent_PP-like"/>
</dbReference>
<dbReference type="PANTHER" id="PTHR39339:SF1">
    <property type="entry name" value="CHAD DOMAIN-CONTAINING PROTEIN"/>
    <property type="match status" value="1"/>
</dbReference>
<dbReference type="SMART" id="SM00880">
    <property type="entry name" value="CHAD"/>
    <property type="match status" value="1"/>
</dbReference>
<comment type="caution">
    <text evidence="2">The sequence shown here is derived from an EMBL/GenBank/DDBJ whole genome shotgun (WGS) entry which is preliminary data.</text>
</comment>
<name>A0A2V2N8B7_9EURY</name>
<keyword evidence="3" id="KW-1185">Reference proteome</keyword>
<dbReference type="OrthoDB" id="9937at2157"/>
<sequence length="648" mass="74744">MHWDRGNIEEPGFCRYAAETMIPLILGLEQELSGIVTSDDIEYIHRARVATRRLRACFSNFSSCFSNRATAEWRDDIKLITRSLGEARDLDVEIEFIESFISSHVQDISDECFLFYNEMESPGNKVVPALLSTKPDASETETPPNKKILLYLSFLNPEGDDKTHETPLTFYPADINRPGLEALLLRFKKRRQEIQPDVVKTINRLEKSRTTESMKTYLHERKVLAELEGSDVNTPYSYEQAFFHIMTALSDFLSYEPWLMEPLMITRHHEMRIAGKKLRYTLESFSGLFECKLKKEIKTFKSLQDILGEMHDCDVWIANLPDIYHKEEERSCEFFGNHSFFTLLKPGFDELLEDRKANRIELFKNLHDYWFSLKEDKFWDQLEEKITTPLHYSFGGLDQISKDKTVSIALISDVHANLPALEAVLNDAKERGVTAVFNAGDSVGYGAFPDEVVSYLRKSNVLSVIGNYDQSVLMKKWKTKKLHSRDKYIAMRYAFRHLSRNNRAYLKNLPKQIKFKLKDKSLLITHGSPDSMTEYLVSETPESRFSEIAKKTNADIIITGHAHLPSITHVDGVWFVNCGSVGRSEDGDPRACYALLTIDPFSIVHIRVPYEITRAIEAIHERHLPESFERILSEGKPLQMVIEPEEKE</sequence>
<dbReference type="SUPFAM" id="SSF56300">
    <property type="entry name" value="Metallo-dependent phosphatases"/>
    <property type="match status" value="1"/>
</dbReference>
<protein>
    <recommendedName>
        <fullName evidence="1">CHAD domain-containing protein</fullName>
    </recommendedName>
</protein>
<dbReference type="RefSeq" id="WP_109939225.1">
    <property type="nucleotide sequence ID" value="NZ_CP176366.1"/>
</dbReference>
<dbReference type="Proteomes" id="UP000245934">
    <property type="component" value="Unassembled WGS sequence"/>
</dbReference>
<evidence type="ECO:0000313" key="2">
    <source>
        <dbReference type="EMBL" id="PWR76089.1"/>
    </source>
</evidence>
<dbReference type="EMBL" id="QGMZ01000004">
    <property type="protein sequence ID" value="PWR76089.1"/>
    <property type="molecule type" value="Genomic_DNA"/>
</dbReference>
<dbReference type="Pfam" id="PF05235">
    <property type="entry name" value="CHAD"/>
    <property type="match status" value="1"/>
</dbReference>
<dbReference type="PANTHER" id="PTHR39339">
    <property type="entry name" value="SLR1444 PROTEIN"/>
    <property type="match status" value="1"/>
</dbReference>
<dbReference type="InterPro" id="IPR024654">
    <property type="entry name" value="Calcineurin-like_PHP_lpxH"/>
</dbReference>
<accession>A0A2V2N8B7</accession>
<evidence type="ECO:0000259" key="1">
    <source>
        <dbReference type="PROSITE" id="PS51708"/>
    </source>
</evidence>
<reference evidence="2 3" key="1">
    <citation type="submission" date="2018-05" db="EMBL/GenBank/DDBJ databases">
        <title>Draft genome of Methanospirillum stamsii Pt1.</title>
        <authorList>
            <person name="Dueholm M.S."/>
            <person name="Nielsen P.H."/>
            <person name="Bakmann L.F."/>
            <person name="Otzen D.E."/>
        </authorList>
    </citation>
    <scope>NUCLEOTIDE SEQUENCE [LARGE SCALE GENOMIC DNA]</scope>
    <source>
        <strain evidence="2 3">Pt1</strain>
    </source>
</reference>
<dbReference type="GeneID" id="97609174"/>
<dbReference type="InterPro" id="IPR038186">
    <property type="entry name" value="CHAD_dom_sf"/>
</dbReference>
<dbReference type="Pfam" id="PF12850">
    <property type="entry name" value="Metallophos_2"/>
    <property type="match status" value="1"/>
</dbReference>
<proteinExistence type="predicted"/>
<evidence type="ECO:0000313" key="3">
    <source>
        <dbReference type="Proteomes" id="UP000245934"/>
    </source>
</evidence>
<gene>
    <name evidence="2" type="ORF">DLD82_00915</name>
</gene>